<feature type="domain" description="GGDEF" evidence="3">
    <location>
        <begin position="276"/>
        <end position="424"/>
    </location>
</feature>
<dbReference type="InterPro" id="IPR050469">
    <property type="entry name" value="Diguanylate_Cyclase"/>
</dbReference>
<dbReference type="InterPro" id="IPR000160">
    <property type="entry name" value="GGDEF_dom"/>
</dbReference>
<feature type="transmembrane region" description="Helical" evidence="2">
    <location>
        <begin position="110"/>
        <end position="131"/>
    </location>
</feature>
<dbReference type="EMBL" id="JAGSPC010000001">
    <property type="protein sequence ID" value="MBV7258854.1"/>
    <property type="molecule type" value="Genomic_DNA"/>
</dbReference>
<evidence type="ECO:0000313" key="4">
    <source>
        <dbReference type="EMBL" id="MBV7258854.1"/>
    </source>
</evidence>
<dbReference type="GO" id="GO:0043709">
    <property type="term" value="P:cell adhesion involved in single-species biofilm formation"/>
    <property type="evidence" value="ECO:0007669"/>
    <property type="project" value="TreeGrafter"/>
</dbReference>
<evidence type="ECO:0000256" key="1">
    <source>
        <dbReference type="ARBA" id="ARBA00012528"/>
    </source>
</evidence>
<dbReference type="Pfam" id="PF00990">
    <property type="entry name" value="GGDEF"/>
    <property type="match status" value="1"/>
</dbReference>
<dbReference type="GO" id="GO:0052621">
    <property type="term" value="F:diguanylate cyclase activity"/>
    <property type="evidence" value="ECO:0007669"/>
    <property type="project" value="UniProtKB-EC"/>
</dbReference>
<evidence type="ECO:0000259" key="3">
    <source>
        <dbReference type="PROSITE" id="PS50887"/>
    </source>
</evidence>
<sequence length="432" mass="46658">MAEIPVFSQQESAPEGINTSELDAIDSLNAPEGSWPERVRELYKEEVEARLYREHHFLFMLGLLSCLVTIGLDALINPAMVKEGAILRILAVCPITLLGMIAAQKGWTRILALCIIAAPTAFAGLVVHLTFHLPPHFAASYLTATTLIIGLANTVLPISMRWLLAFDLAFIATALAVLALGPEGTIAVRADYVFLLCVVAGGTLPLAGRIEQLRRRNFLLNLRTQISAVELRDANLKLRDLSEQDPLTGALNRRGFARAFAEKILPSASLTPAAEGRAALIMVDIDHFKHFNDTHGHLAGDTCLTMVANALQEIMEQTGGFVARYGGEEFIAALRETSTDQASEVAEEIRKKVASLLVPIGGENGGVGRSLVTASLGIGIGETLARPIEPDECEAIREELIEMADVALYSAKESGRNRVEVVRRADPANPAN</sequence>
<dbReference type="Proteomes" id="UP001138681">
    <property type="component" value="Unassembled WGS sequence"/>
</dbReference>
<gene>
    <name evidence="4" type="ORF">KCG46_04580</name>
</gene>
<name>A0A9X1F2C2_9SPHN</name>
<keyword evidence="2" id="KW-0812">Transmembrane</keyword>
<dbReference type="RefSeq" id="WP_218404121.1">
    <property type="nucleotide sequence ID" value="NZ_JAGSPC010000001.1"/>
</dbReference>
<dbReference type="AlphaFoldDB" id="A0A9X1F2C2"/>
<dbReference type="EC" id="2.7.7.65" evidence="1"/>
<keyword evidence="5" id="KW-1185">Reference proteome</keyword>
<evidence type="ECO:0000313" key="5">
    <source>
        <dbReference type="Proteomes" id="UP001138681"/>
    </source>
</evidence>
<feature type="transmembrane region" description="Helical" evidence="2">
    <location>
        <begin position="137"/>
        <end position="156"/>
    </location>
</feature>
<dbReference type="PANTHER" id="PTHR45138:SF9">
    <property type="entry name" value="DIGUANYLATE CYCLASE DGCM-RELATED"/>
    <property type="match status" value="1"/>
</dbReference>
<dbReference type="CDD" id="cd01949">
    <property type="entry name" value="GGDEF"/>
    <property type="match status" value="1"/>
</dbReference>
<organism evidence="4 5">
    <name type="scientific">Erythrobacter crassostreae</name>
    <dbReference type="NCBI Taxonomy" id="2828328"/>
    <lineage>
        <taxon>Bacteria</taxon>
        <taxon>Pseudomonadati</taxon>
        <taxon>Pseudomonadota</taxon>
        <taxon>Alphaproteobacteria</taxon>
        <taxon>Sphingomonadales</taxon>
        <taxon>Erythrobacteraceae</taxon>
        <taxon>Erythrobacter/Porphyrobacter group</taxon>
        <taxon>Erythrobacter</taxon>
    </lineage>
</organism>
<reference evidence="4" key="1">
    <citation type="submission" date="2021-04" db="EMBL/GenBank/DDBJ databases">
        <authorList>
            <person name="Pira H."/>
            <person name="Risdian C."/>
            <person name="Wink J."/>
        </authorList>
    </citation>
    <scope>NUCLEOTIDE SEQUENCE</scope>
    <source>
        <strain evidence="4">WH158</strain>
    </source>
</reference>
<protein>
    <recommendedName>
        <fullName evidence="1">diguanylate cyclase</fullName>
        <ecNumber evidence="1">2.7.7.65</ecNumber>
    </recommendedName>
</protein>
<dbReference type="GO" id="GO:0005886">
    <property type="term" value="C:plasma membrane"/>
    <property type="evidence" value="ECO:0007669"/>
    <property type="project" value="TreeGrafter"/>
</dbReference>
<accession>A0A9X1F2C2</accession>
<dbReference type="PANTHER" id="PTHR45138">
    <property type="entry name" value="REGULATORY COMPONENTS OF SENSORY TRANSDUCTION SYSTEM"/>
    <property type="match status" value="1"/>
</dbReference>
<keyword evidence="2" id="KW-1133">Transmembrane helix</keyword>
<dbReference type="GO" id="GO:1902201">
    <property type="term" value="P:negative regulation of bacterial-type flagellum-dependent cell motility"/>
    <property type="evidence" value="ECO:0007669"/>
    <property type="project" value="TreeGrafter"/>
</dbReference>
<feature type="transmembrane region" description="Helical" evidence="2">
    <location>
        <begin position="192"/>
        <end position="210"/>
    </location>
</feature>
<feature type="transmembrane region" description="Helical" evidence="2">
    <location>
        <begin position="163"/>
        <end position="180"/>
    </location>
</feature>
<dbReference type="NCBIfam" id="TIGR00254">
    <property type="entry name" value="GGDEF"/>
    <property type="match status" value="1"/>
</dbReference>
<comment type="caution">
    <text evidence="4">The sequence shown here is derived from an EMBL/GenBank/DDBJ whole genome shotgun (WGS) entry which is preliminary data.</text>
</comment>
<dbReference type="SMART" id="SM00267">
    <property type="entry name" value="GGDEF"/>
    <property type="match status" value="1"/>
</dbReference>
<proteinExistence type="predicted"/>
<feature type="transmembrane region" description="Helical" evidence="2">
    <location>
        <begin position="85"/>
        <end position="103"/>
    </location>
</feature>
<dbReference type="PROSITE" id="PS50887">
    <property type="entry name" value="GGDEF"/>
    <property type="match status" value="1"/>
</dbReference>
<keyword evidence="2" id="KW-0472">Membrane</keyword>
<dbReference type="FunFam" id="3.30.70.270:FF:000001">
    <property type="entry name" value="Diguanylate cyclase domain protein"/>
    <property type="match status" value="1"/>
</dbReference>
<feature type="transmembrane region" description="Helical" evidence="2">
    <location>
        <begin position="57"/>
        <end position="79"/>
    </location>
</feature>
<evidence type="ECO:0000256" key="2">
    <source>
        <dbReference type="SAM" id="Phobius"/>
    </source>
</evidence>